<dbReference type="AlphaFoldDB" id="A0A9P5UBI9"/>
<reference evidence="1" key="1">
    <citation type="submission" date="2020-11" db="EMBL/GenBank/DDBJ databases">
        <authorList>
            <consortium name="DOE Joint Genome Institute"/>
            <person name="Ahrendt S."/>
            <person name="Riley R."/>
            <person name="Andreopoulos W."/>
            <person name="Labutti K."/>
            <person name="Pangilinan J."/>
            <person name="Ruiz-Duenas F.J."/>
            <person name="Barrasa J.M."/>
            <person name="Sanchez-Garcia M."/>
            <person name="Camarero S."/>
            <person name="Miyauchi S."/>
            <person name="Serrano A."/>
            <person name="Linde D."/>
            <person name="Babiker R."/>
            <person name="Drula E."/>
            <person name="Ayuso-Fernandez I."/>
            <person name="Pacheco R."/>
            <person name="Padilla G."/>
            <person name="Ferreira P."/>
            <person name="Barriuso J."/>
            <person name="Kellner H."/>
            <person name="Castanera R."/>
            <person name="Alfaro M."/>
            <person name="Ramirez L."/>
            <person name="Pisabarro A.G."/>
            <person name="Kuo A."/>
            <person name="Tritt A."/>
            <person name="Lipzen A."/>
            <person name="He G."/>
            <person name="Yan M."/>
            <person name="Ng V."/>
            <person name="Cullen D."/>
            <person name="Martin F."/>
            <person name="Rosso M.-N."/>
            <person name="Henrissat B."/>
            <person name="Hibbett D."/>
            <person name="Martinez A.T."/>
            <person name="Grigoriev I.V."/>
        </authorList>
    </citation>
    <scope>NUCLEOTIDE SEQUENCE</scope>
    <source>
        <strain evidence="1">AH 40177</strain>
    </source>
</reference>
<name>A0A9P5UBI9_9AGAR</name>
<protein>
    <submittedName>
        <fullName evidence="1">Uncharacterized protein</fullName>
    </submittedName>
</protein>
<accession>A0A9P5UBI9</accession>
<feature type="non-terminal residue" evidence="1">
    <location>
        <position position="1"/>
    </location>
</feature>
<sequence length="145" mass="16841">KFDQRQAIAAIMIEACEQKGDDQGLKFWRDVLSAVDILTVDGMSDEEDGIDRDEQVRYVKDLDFRHPDFRTLLKKVDKTQTTETTIFTRIGRKSLRRVYVSQTTSRLPPSELPSSFYRPEYLELMMKGKVPMVELLKNSSHSIPR</sequence>
<gene>
    <name evidence="1" type="ORF">BDP27DRAFT_1217964</name>
</gene>
<keyword evidence="2" id="KW-1185">Reference proteome</keyword>
<proteinExistence type="predicted"/>
<evidence type="ECO:0000313" key="1">
    <source>
        <dbReference type="EMBL" id="KAF9072153.1"/>
    </source>
</evidence>
<organism evidence="1 2">
    <name type="scientific">Rhodocollybia butyracea</name>
    <dbReference type="NCBI Taxonomy" id="206335"/>
    <lineage>
        <taxon>Eukaryota</taxon>
        <taxon>Fungi</taxon>
        <taxon>Dikarya</taxon>
        <taxon>Basidiomycota</taxon>
        <taxon>Agaricomycotina</taxon>
        <taxon>Agaricomycetes</taxon>
        <taxon>Agaricomycetidae</taxon>
        <taxon>Agaricales</taxon>
        <taxon>Marasmiineae</taxon>
        <taxon>Omphalotaceae</taxon>
        <taxon>Rhodocollybia</taxon>
    </lineage>
</organism>
<dbReference type="EMBL" id="JADNRY010000026">
    <property type="protein sequence ID" value="KAF9072153.1"/>
    <property type="molecule type" value="Genomic_DNA"/>
</dbReference>
<comment type="caution">
    <text evidence="1">The sequence shown here is derived from an EMBL/GenBank/DDBJ whole genome shotgun (WGS) entry which is preliminary data.</text>
</comment>
<evidence type="ECO:0000313" key="2">
    <source>
        <dbReference type="Proteomes" id="UP000772434"/>
    </source>
</evidence>
<dbReference type="OrthoDB" id="2874374at2759"/>
<dbReference type="Proteomes" id="UP000772434">
    <property type="component" value="Unassembled WGS sequence"/>
</dbReference>